<dbReference type="Pfam" id="PF04828">
    <property type="entry name" value="GFA"/>
    <property type="match status" value="1"/>
</dbReference>
<dbReference type="RefSeq" id="WP_034841044.1">
    <property type="nucleotide sequence ID" value="NZ_JANX01000243.1"/>
</dbReference>
<dbReference type="GO" id="GO:0016846">
    <property type="term" value="F:carbon-sulfur lyase activity"/>
    <property type="evidence" value="ECO:0007669"/>
    <property type="project" value="InterPro"/>
</dbReference>
<dbReference type="PANTHER" id="PTHR33337:SF40">
    <property type="entry name" value="CENP-V_GFA DOMAIN-CONTAINING PROTEIN-RELATED"/>
    <property type="match status" value="1"/>
</dbReference>
<protein>
    <submittedName>
        <fullName evidence="6">Aldehyde-activating protein</fullName>
    </submittedName>
</protein>
<evidence type="ECO:0000259" key="5">
    <source>
        <dbReference type="PROSITE" id="PS51891"/>
    </source>
</evidence>
<evidence type="ECO:0000256" key="3">
    <source>
        <dbReference type="ARBA" id="ARBA00022833"/>
    </source>
</evidence>
<evidence type="ECO:0000256" key="2">
    <source>
        <dbReference type="ARBA" id="ARBA00022723"/>
    </source>
</evidence>
<keyword evidence="3" id="KW-0862">Zinc</keyword>
<gene>
    <name evidence="6" type="ORF">P409_18475</name>
</gene>
<dbReference type="AlphaFoldDB" id="A0A0A0D2L7"/>
<dbReference type="GO" id="GO:0046872">
    <property type="term" value="F:metal ion binding"/>
    <property type="evidence" value="ECO:0007669"/>
    <property type="project" value="UniProtKB-KW"/>
</dbReference>
<dbReference type="InterPro" id="IPR011057">
    <property type="entry name" value="Mss4-like_sf"/>
</dbReference>
<dbReference type="SUPFAM" id="SSF51316">
    <property type="entry name" value="Mss4-like"/>
    <property type="match status" value="1"/>
</dbReference>
<organism evidence="6 7">
    <name type="scientific">Inquilinus limosus MP06</name>
    <dbReference type="NCBI Taxonomy" id="1398085"/>
    <lineage>
        <taxon>Bacteria</taxon>
        <taxon>Pseudomonadati</taxon>
        <taxon>Pseudomonadota</taxon>
        <taxon>Alphaproteobacteria</taxon>
        <taxon>Rhodospirillales</taxon>
        <taxon>Rhodospirillaceae</taxon>
        <taxon>Inquilinus</taxon>
    </lineage>
</organism>
<keyword evidence="2" id="KW-0479">Metal-binding</keyword>
<reference evidence="6 7" key="1">
    <citation type="submission" date="2014-01" db="EMBL/GenBank/DDBJ databases">
        <title>Genome sequence determination for a cystic fibrosis isolate, Inquilinus limosus.</title>
        <authorList>
            <person name="Pino M."/>
            <person name="Di Conza J."/>
            <person name="Gutkind G."/>
        </authorList>
    </citation>
    <scope>NUCLEOTIDE SEQUENCE [LARGE SCALE GENOMIC DNA]</scope>
    <source>
        <strain evidence="6 7">MP06</strain>
    </source>
</reference>
<dbReference type="Gene3D" id="3.90.1590.10">
    <property type="entry name" value="glutathione-dependent formaldehyde- activating enzyme (gfa)"/>
    <property type="match status" value="1"/>
</dbReference>
<proteinExistence type="inferred from homology"/>
<feature type="domain" description="CENP-V/GFA" evidence="5">
    <location>
        <begin position="5"/>
        <end position="123"/>
    </location>
</feature>
<dbReference type="PROSITE" id="PS51891">
    <property type="entry name" value="CENP_V_GFA"/>
    <property type="match status" value="1"/>
</dbReference>
<keyword evidence="4" id="KW-0456">Lyase</keyword>
<comment type="caution">
    <text evidence="6">The sequence shown here is derived from an EMBL/GenBank/DDBJ whole genome shotgun (WGS) entry which is preliminary data.</text>
</comment>
<dbReference type="OrthoDB" id="9807246at2"/>
<dbReference type="Proteomes" id="UP000029995">
    <property type="component" value="Unassembled WGS sequence"/>
</dbReference>
<evidence type="ECO:0000313" key="7">
    <source>
        <dbReference type="Proteomes" id="UP000029995"/>
    </source>
</evidence>
<sequence>MSESWTGGCACGAIRYEIAGEPLAMNDCQCRDCQRRSGTGHGSYLAFPSKSVTRLRGEAGRWDVAADNGKMKSHAFCPACGTPVSLTFPAMPDIFIVHAGSLDDPARYRPQAVTYRIRGHAWDRIDENLPQFERMPPV</sequence>
<dbReference type="InterPro" id="IPR006913">
    <property type="entry name" value="CENP-V/GFA"/>
</dbReference>
<evidence type="ECO:0000313" key="6">
    <source>
        <dbReference type="EMBL" id="KGM32946.1"/>
    </source>
</evidence>
<evidence type="ECO:0000256" key="1">
    <source>
        <dbReference type="ARBA" id="ARBA00005495"/>
    </source>
</evidence>
<name>A0A0A0D2L7_9PROT</name>
<evidence type="ECO:0000256" key="4">
    <source>
        <dbReference type="ARBA" id="ARBA00023239"/>
    </source>
</evidence>
<accession>A0A0A0D2L7</accession>
<dbReference type="EMBL" id="JANX01000243">
    <property type="protein sequence ID" value="KGM32946.1"/>
    <property type="molecule type" value="Genomic_DNA"/>
</dbReference>
<comment type="similarity">
    <text evidence="1">Belongs to the Gfa family.</text>
</comment>
<dbReference type="PANTHER" id="PTHR33337">
    <property type="entry name" value="GFA DOMAIN-CONTAINING PROTEIN"/>
    <property type="match status" value="1"/>
</dbReference>